<keyword evidence="3" id="KW-1185">Reference proteome</keyword>
<dbReference type="Gene3D" id="4.10.1080.10">
    <property type="entry name" value="TSP type-3 repeat"/>
    <property type="match status" value="1"/>
</dbReference>
<reference evidence="2" key="2">
    <citation type="submission" date="2020-09" db="EMBL/GenBank/DDBJ databases">
        <authorList>
            <person name="Sun Q."/>
            <person name="Kim S."/>
        </authorList>
    </citation>
    <scope>NUCLEOTIDE SEQUENCE</scope>
    <source>
        <strain evidence="2">KCTC 12719</strain>
    </source>
</reference>
<gene>
    <name evidence="2" type="ORF">GCM10007103_34220</name>
</gene>
<feature type="compositionally biased region" description="Acidic residues" evidence="1">
    <location>
        <begin position="313"/>
        <end position="336"/>
    </location>
</feature>
<dbReference type="GO" id="GO:0005509">
    <property type="term" value="F:calcium ion binding"/>
    <property type="evidence" value="ECO:0007669"/>
    <property type="project" value="InterPro"/>
</dbReference>
<proteinExistence type="predicted"/>
<dbReference type="AlphaFoldDB" id="A0A918W2U6"/>
<evidence type="ECO:0000313" key="3">
    <source>
        <dbReference type="Proteomes" id="UP000610456"/>
    </source>
</evidence>
<reference evidence="2" key="1">
    <citation type="journal article" date="2014" name="Int. J. Syst. Evol. Microbiol.">
        <title>Complete genome sequence of Corynebacterium casei LMG S-19264T (=DSM 44701T), isolated from a smear-ripened cheese.</title>
        <authorList>
            <consortium name="US DOE Joint Genome Institute (JGI-PGF)"/>
            <person name="Walter F."/>
            <person name="Albersmeier A."/>
            <person name="Kalinowski J."/>
            <person name="Ruckert C."/>
        </authorList>
    </citation>
    <scope>NUCLEOTIDE SEQUENCE</scope>
    <source>
        <strain evidence="2">KCTC 12719</strain>
    </source>
</reference>
<evidence type="ECO:0000256" key="1">
    <source>
        <dbReference type="SAM" id="MobiDB-lite"/>
    </source>
</evidence>
<dbReference type="RefSeq" id="WP_189606287.1">
    <property type="nucleotide sequence ID" value="NZ_BMXB01000024.1"/>
</dbReference>
<protein>
    <submittedName>
        <fullName evidence="2">Uncharacterized protein</fullName>
    </submittedName>
</protein>
<name>A0A918W2U6_9FLAO</name>
<organism evidence="2 3">
    <name type="scientific">Salinimicrobium marinum</name>
    <dbReference type="NCBI Taxonomy" id="680283"/>
    <lineage>
        <taxon>Bacteria</taxon>
        <taxon>Pseudomonadati</taxon>
        <taxon>Bacteroidota</taxon>
        <taxon>Flavobacteriia</taxon>
        <taxon>Flavobacteriales</taxon>
        <taxon>Flavobacteriaceae</taxon>
        <taxon>Salinimicrobium</taxon>
    </lineage>
</organism>
<dbReference type="Proteomes" id="UP000610456">
    <property type="component" value="Unassembled WGS sequence"/>
</dbReference>
<dbReference type="InterPro" id="IPR028974">
    <property type="entry name" value="TSP_type-3_rpt"/>
</dbReference>
<accession>A0A918W2U6</accession>
<dbReference type="PROSITE" id="PS51257">
    <property type="entry name" value="PROKAR_LIPOPROTEIN"/>
    <property type="match status" value="1"/>
</dbReference>
<dbReference type="EMBL" id="BMXB01000024">
    <property type="protein sequence ID" value="GHA50593.1"/>
    <property type="molecule type" value="Genomic_DNA"/>
</dbReference>
<sequence length="336" mass="37406">MKNYFLALFAALFLISCDDGDLIVTDFDFDDNNIETCAGRDDLQVFFKLNNELSNEAIALVFELEPVDEDFLIRELDEPLTIELDDQNFVVYRTFDGEVSADYFCNEVPPTSPNVNEEYRSTTGGEIIINSVRQNTEDHDQDGVLSSVEMAVDAAQTADGYPDSDGDGIPDYLDIDDDNDNVLTSYEVNDVEAEATANGFPDSDGDGIPDYLDTDDDGDEILTRNEVSSENQNPGNNVNEDGLPAYLNPEISDFFPVSDTIVRKNDIQVSYRYFVNLENVTLQRQGGDGESITLGNYEFGILNSTTETITYPLEDEDNGEPEDSEEEEEEETEGAD</sequence>
<comment type="caution">
    <text evidence="2">The sequence shown here is derived from an EMBL/GenBank/DDBJ whole genome shotgun (WGS) entry which is preliminary data.</text>
</comment>
<evidence type="ECO:0000313" key="2">
    <source>
        <dbReference type="EMBL" id="GHA50593.1"/>
    </source>
</evidence>
<feature type="region of interest" description="Disordered" evidence="1">
    <location>
        <begin position="308"/>
        <end position="336"/>
    </location>
</feature>
<dbReference type="SUPFAM" id="SSF103647">
    <property type="entry name" value="TSP type-3 repeat"/>
    <property type="match status" value="1"/>
</dbReference>